<dbReference type="PATRIC" id="fig|1218507.3.peg.1816"/>
<reference evidence="3 4" key="1">
    <citation type="submission" date="2015-01" db="EMBL/GenBank/DDBJ databases">
        <title>Comparative genomics of the lactic acid bacteria isolated from the honey bee gut.</title>
        <authorList>
            <person name="Ellegaard K.M."/>
            <person name="Tamarit D."/>
            <person name="Javelind E."/>
            <person name="Olofsson T."/>
            <person name="Andersson S.G."/>
            <person name="Vasquez A."/>
        </authorList>
    </citation>
    <scope>NUCLEOTIDE SEQUENCE [LARGE SCALE GENOMIC DNA]</scope>
    <source>
        <strain evidence="3 4">Hma8</strain>
    </source>
</reference>
<dbReference type="OrthoDB" id="2329850at2"/>
<accession>A0A0F4LA90</accession>
<dbReference type="RefSeq" id="WP_046325546.1">
    <property type="nucleotide sequence ID" value="NZ_JBHTMT010000004.1"/>
</dbReference>
<proteinExistence type="predicted"/>
<feature type="region of interest" description="Disordered" evidence="1">
    <location>
        <begin position="209"/>
        <end position="304"/>
    </location>
</feature>
<dbReference type="HOGENOM" id="CLU_552969_0_0_9"/>
<protein>
    <recommendedName>
        <fullName evidence="2">S-layer protein C-terminal domain-containing protein</fullName>
    </recommendedName>
</protein>
<dbReference type="AlphaFoldDB" id="A0A0F4LA90"/>
<dbReference type="Proteomes" id="UP000033531">
    <property type="component" value="Unassembled WGS sequence"/>
</dbReference>
<dbReference type="InterPro" id="IPR024968">
    <property type="entry name" value="SlpA_C_lactobacillus"/>
</dbReference>
<feature type="region of interest" description="Disordered" evidence="1">
    <location>
        <begin position="316"/>
        <end position="340"/>
    </location>
</feature>
<feature type="compositionally biased region" description="Polar residues" evidence="1">
    <location>
        <begin position="328"/>
        <end position="340"/>
    </location>
</feature>
<feature type="compositionally biased region" description="Low complexity" evidence="1">
    <location>
        <begin position="235"/>
        <end position="249"/>
    </location>
</feature>
<name>A0A0F4LA90_9LACO</name>
<gene>
    <name evidence="3" type="ORF">JF74_16220</name>
</gene>
<feature type="domain" description="S-layer protein C-terminal" evidence="2">
    <location>
        <begin position="108"/>
        <end position="161"/>
    </location>
</feature>
<evidence type="ECO:0000313" key="4">
    <source>
        <dbReference type="Proteomes" id="UP000033531"/>
    </source>
</evidence>
<dbReference type="Gene3D" id="3.40.33.10">
    <property type="entry name" value="CAP"/>
    <property type="match status" value="1"/>
</dbReference>
<dbReference type="Pfam" id="PF03217">
    <property type="entry name" value="SlpA"/>
    <property type="match status" value="2"/>
</dbReference>
<comment type="caution">
    <text evidence="3">The sequence shown here is derived from an EMBL/GenBank/DDBJ whole genome shotgun (WGS) entry which is preliminary data.</text>
</comment>
<dbReference type="InterPro" id="IPR035940">
    <property type="entry name" value="CAP_sf"/>
</dbReference>
<evidence type="ECO:0000259" key="2">
    <source>
        <dbReference type="Pfam" id="PF03217"/>
    </source>
</evidence>
<feature type="compositionally biased region" description="Polar residues" evidence="1">
    <location>
        <begin position="257"/>
        <end position="267"/>
    </location>
</feature>
<feature type="domain" description="S-layer protein C-terminal" evidence="2">
    <location>
        <begin position="54"/>
        <end position="105"/>
    </location>
</feature>
<sequence length="493" mass="53788">MSKNNLCKKVIVSLTTVTLLTGFLKQAPPSVLNTMQEKVNAAKKSGRTRRIKRVGVNSAVYVRKGQKLVKSKKIIKAGQKVRIYGQKTVKGKLFYRIGKNKFVKAVNIQGKIYQVTKDTVLYTRNGKKVKAIHKGQKIRIFGAPKVIKGKKCYATSHGYIKRSVLAKINAAAKSPKQEIKTVSPAVNVSYELAKSIADNKTQTATTLAFNGSGLNNTPSNSFTPNVNKTTQGETNNNHINSASNANGAENSDKSEGTNDSNTAQNPHNADALADASGANVVQEDSEANGKNISEPKTPEDKTNLNQEDISDDAAQDTASANLPDPSAASENVSDSHTNEFSPSKFRQVFLRELNQERVSRGLTKLTAAPTYDKVVQERAQDLIKNFGLYDKSGRSILQKAFQERGIDYPILGECIASFSWEWTINRTTNMLELALDGGSTEDVASSILYEYLNNNITRDGKYRDILLNPAARTIGLGAAFEKTTVYSAVAVMP</sequence>
<dbReference type="EMBL" id="JXLI01000013">
    <property type="protein sequence ID" value="KJY55772.1"/>
    <property type="molecule type" value="Genomic_DNA"/>
</dbReference>
<dbReference type="STRING" id="1218507.JF74_16220"/>
<organism evidence="3 4">
    <name type="scientific">Lactobacillus melliventris</name>
    <dbReference type="NCBI Taxonomy" id="1218507"/>
    <lineage>
        <taxon>Bacteria</taxon>
        <taxon>Bacillati</taxon>
        <taxon>Bacillota</taxon>
        <taxon>Bacilli</taxon>
        <taxon>Lactobacillales</taxon>
        <taxon>Lactobacillaceae</taxon>
        <taxon>Lactobacillus</taxon>
    </lineage>
</organism>
<evidence type="ECO:0000313" key="3">
    <source>
        <dbReference type="EMBL" id="KJY55772.1"/>
    </source>
</evidence>
<feature type="compositionally biased region" description="Polar residues" evidence="1">
    <location>
        <begin position="209"/>
        <end position="234"/>
    </location>
</feature>
<evidence type="ECO:0000256" key="1">
    <source>
        <dbReference type="SAM" id="MobiDB-lite"/>
    </source>
</evidence>